<dbReference type="NCBIfam" id="NF041756">
    <property type="entry name" value="EfeU"/>
    <property type="match status" value="1"/>
</dbReference>
<sequence>MLGNFLIGLREGLEAAIVVSILIAYLIKINRRDQIRSVWIGVGLALVLCIGFTAALAVTSTTLSDSAQEAFAGVVSLLAVGTVTWMIFWMKKAARALSGELRRGVDKALVTGASALVTLAFIAVAREGLETAIFIWSTIQATGVTAGPVFGAILGLLTAVALGFLIYNQTVKLNISTFFRWTGGLLILVAAGVLMYAIHEFQELGWLPGEDNIAFDISSTIPPESWYGSVLKGAINFTPAPSVLQVVAWLAYVIPITFLYFLPRKQSTATPESSPQETAPAAS</sequence>
<evidence type="ECO:0000256" key="1">
    <source>
        <dbReference type="ARBA" id="ARBA00004141"/>
    </source>
</evidence>
<dbReference type="PANTHER" id="PTHR31632">
    <property type="entry name" value="IRON TRANSPORTER FTH1"/>
    <property type="match status" value="1"/>
</dbReference>
<keyword evidence="3 6" id="KW-0812">Transmembrane</keyword>
<dbReference type="GO" id="GO:0033573">
    <property type="term" value="C:high-affinity iron permease complex"/>
    <property type="evidence" value="ECO:0007669"/>
    <property type="project" value="InterPro"/>
</dbReference>
<evidence type="ECO:0000256" key="2">
    <source>
        <dbReference type="ARBA" id="ARBA00008333"/>
    </source>
</evidence>
<name>A0A6J6HRJ3_9ZZZZ</name>
<protein>
    <submittedName>
        <fullName evidence="7">Unannotated protein</fullName>
    </submittedName>
</protein>
<evidence type="ECO:0000256" key="5">
    <source>
        <dbReference type="ARBA" id="ARBA00023136"/>
    </source>
</evidence>
<evidence type="ECO:0000313" key="7">
    <source>
        <dbReference type="EMBL" id="CAB4615760.1"/>
    </source>
</evidence>
<dbReference type="GO" id="GO:0015093">
    <property type="term" value="F:ferrous iron transmembrane transporter activity"/>
    <property type="evidence" value="ECO:0007669"/>
    <property type="project" value="TreeGrafter"/>
</dbReference>
<comment type="similarity">
    <text evidence="2">Belongs to the oxidase-dependent Fe transporter (OFeT) (TC 9.A.10.1) family.</text>
</comment>
<dbReference type="EMBL" id="CAEZVF010000014">
    <property type="protein sequence ID" value="CAB4615760.1"/>
    <property type="molecule type" value="Genomic_DNA"/>
</dbReference>
<feature type="transmembrane region" description="Helical" evidence="6">
    <location>
        <begin position="6"/>
        <end position="26"/>
    </location>
</feature>
<evidence type="ECO:0000256" key="4">
    <source>
        <dbReference type="ARBA" id="ARBA00022989"/>
    </source>
</evidence>
<evidence type="ECO:0000256" key="3">
    <source>
        <dbReference type="ARBA" id="ARBA00022692"/>
    </source>
</evidence>
<feature type="transmembrane region" description="Helical" evidence="6">
    <location>
        <begin position="178"/>
        <end position="198"/>
    </location>
</feature>
<proteinExistence type="inferred from homology"/>
<gene>
    <name evidence="7" type="ORF">UFOPK1939_00181</name>
</gene>
<keyword evidence="5 6" id="KW-0472">Membrane</keyword>
<feature type="transmembrane region" description="Helical" evidence="6">
    <location>
        <begin position="38"/>
        <end position="58"/>
    </location>
</feature>
<dbReference type="AlphaFoldDB" id="A0A6J6HRJ3"/>
<dbReference type="Pfam" id="PF03239">
    <property type="entry name" value="FTR1"/>
    <property type="match status" value="1"/>
</dbReference>
<reference evidence="7" key="1">
    <citation type="submission" date="2020-05" db="EMBL/GenBank/DDBJ databases">
        <authorList>
            <person name="Chiriac C."/>
            <person name="Salcher M."/>
            <person name="Ghai R."/>
            <person name="Kavagutti S V."/>
        </authorList>
    </citation>
    <scope>NUCLEOTIDE SEQUENCE</scope>
</reference>
<dbReference type="PANTHER" id="PTHR31632:SF2">
    <property type="entry name" value="PLASMA MEMBRANE IRON PERMEASE"/>
    <property type="match status" value="1"/>
</dbReference>
<feature type="transmembrane region" description="Helical" evidence="6">
    <location>
        <begin position="243"/>
        <end position="262"/>
    </location>
</feature>
<accession>A0A6J6HRJ3</accession>
<comment type="subcellular location">
    <subcellularLocation>
        <location evidence="1">Membrane</location>
        <topology evidence="1">Multi-pass membrane protein</topology>
    </subcellularLocation>
</comment>
<feature type="transmembrane region" description="Helical" evidence="6">
    <location>
        <begin position="145"/>
        <end position="166"/>
    </location>
</feature>
<organism evidence="7">
    <name type="scientific">freshwater metagenome</name>
    <dbReference type="NCBI Taxonomy" id="449393"/>
    <lineage>
        <taxon>unclassified sequences</taxon>
        <taxon>metagenomes</taxon>
        <taxon>ecological metagenomes</taxon>
    </lineage>
</organism>
<keyword evidence="4 6" id="KW-1133">Transmembrane helix</keyword>
<dbReference type="InterPro" id="IPR004923">
    <property type="entry name" value="FTR1/Fip1/EfeU"/>
</dbReference>
<feature type="transmembrane region" description="Helical" evidence="6">
    <location>
        <begin position="108"/>
        <end position="125"/>
    </location>
</feature>
<evidence type="ECO:0000256" key="6">
    <source>
        <dbReference type="SAM" id="Phobius"/>
    </source>
</evidence>
<feature type="transmembrane region" description="Helical" evidence="6">
    <location>
        <begin position="70"/>
        <end position="88"/>
    </location>
</feature>